<evidence type="ECO:0000313" key="12">
    <source>
        <dbReference type="Proteomes" id="UP001317705"/>
    </source>
</evidence>
<feature type="binding site" evidence="10">
    <location>
        <position position="324"/>
    </location>
    <ligand>
        <name>substrate</name>
    </ligand>
</feature>
<feature type="binding site" evidence="10">
    <location>
        <position position="324"/>
    </location>
    <ligand>
        <name>ATP</name>
        <dbReference type="ChEBI" id="CHEBI:30616"/>
    </ligand>
</feature>
<dbReference type="NCBIfam" id="NF006820">
    <property type="entry name" value="PRK09344.1-2"/>
    <property type="match status" value="1"/>
</dbReference>
<dbReference type="SUPFAM" id="SSF53795">
    <property type="entry name" value="PEP carboxykinase-like"/>
    <property type="match status" value="1"/>
</dbReference>
<feature type="binding site" evidence="10">
    <location>
        <position position="221"/>
    </location>
    <ligand>
        <name>ATP</name>
        <dbReference type="ChEBI" id="CHEBI:30616"/>
    </ligand>
</feature>
<dbReference type="Gene3D" id="2.170.8.10">
    <property type="entry name" value="Phosphoenolpyruvate Carboxykinase, domain 2"/>
    <property type="match status" value="1"/>
</dbReference>
<feature type="binding site" evidence="10">
    <location>
        <position position="201"/>
    </location>
    <ligand>
        <name>substrate</name>
    </ligand>
</feature>
<name>A0ABM8EG54_9BACT</name>
<reference evidence="11 12" key="1">
    <citation type="submission" date="2022-12" db="EMBL/GenBank/DDBJ databases">
        <title>Polyphasic characterization of Geotalea uranireducens NIT-SL11 newly isolated from a complex of sewage sludge and microbially reduced graphene oxide.</title>
        <authorList>
            <person name="Xie L."/>
            <person name="Yoshida N."/>
            <person name="Meng L."/>
        </authorList>
    </citation>
    <scope>NUCLEOTIDE SEQUENCE [LARGE SCALE GENOMIC DNA]</scope>
    <source>
        <strain evidence="11 12">NIT-SL11</strain>
    </source>
</reference>
<evidence type="ECO:0000313" key="11">
    <source>
        <dbReference type="EMBL" id="BDV41397.1"/>
    </source>
</evidence>
<evidence type="ECO:0000256" key="5">
    <source>
        <dbReference type="ARBA" id="ARBA00022741"/>
    </source>
</evidence>
<proteinExistence type="inferred from homology"/>
<feature type="binding site" evidence="10">
    <location>
        <position position="258"/>
    </location>
    <ligand>
        <name>Mn(2+)</name>
        <dbReference type="ChEBI" id="CHEBI:29035"/>
    </ligand>
</feature>
<feature type="binding site" evidence="10">
    <location>
        <position position="195"/>
    </location>
    <ligand>
        <name>substrate</name>
    </ligand>
</feature>
<organism evidence="11 12">
    <name type="scientific">Geotalea uraniireducens</name>
    <dbReference type="NCBI Taxonomy" id="351604"/>
    <lineage>
        <taxon>Bacteria</taxon>
        <taxon>Pseudomonadati</taxon>
        <taxon>Thermodesulfobacteriota</taxon>
        <taxon>Desulfuromonadia</taxon>
        <taxon>Geobacterales</taxon>
        <taxon>Geobacteraceae</taxon>
        <taxon>Geotalea</taxon>
    </lineage>
</organism>
<dbReference type="PANTHER" id="PTHR30031">
    <property type="entry name" value="PHOSPHOENOLPYRUVATE CARBOXYKINASE ATP"/>
    <property type="match status" value="1"/>
</dbReference>
<dbReference type="EC" id="4.1.1.49" evidence="3 10"/>
<keyword evidence="10" id="KW-0479">Metal-binding</keyword>
<sequence length="530" mass="58197">MRLNDITRGTGLEEHGITNANLIYWTPPTSVLYEQIVKRGEGLVTHLGAVAVKTGHYTGRAANEKFIVDEPTCHDHIAWGKVNQPFDPAKFDGLYNRMMAYLHGKDIFVQDCFAGASPKHRLPVRVITEKAWHSLFARNMFVRATAEELVGHKPGFTVIDLPNFHAVPKIDGTNTETFIIVNFAKKVIIIGGTSYAGEIKKSIFTILNYLLPQDKGILSMHCSANVGEKGDVSVFFGLSGTGKTTLSADPKRSLIGDDEHGWDEEGVFNFEGGCYAKIINLSKEAEPEIYETTRRFGTILENVAIDTVSRRVDLDDDSFTENTRASYPITHIPNVVRAGMGGHPTNIVMLTCDAFGVLPPIAKLSPEQAMYHFLSGYTAKVAGTEAGITEPQAAFSTCFGAPFMALHPSVYAKLLGEKIAKHQVDCWLVNTGWSGGPYGVGSRMKIAYSRALVNAAIDGTLSAGEFEKDPFFGLMIPKACPGVPAEVLNPRNTWTDKAKYDETAKGLVERFRKNFDQYKQYVTAEVAAIM</sequence>
<dbReference type="Proteomes" id="UP001317705">
    <property type="component" value="Chromosome"/>
</dbReference>
<feature type="binding site" evidence="10">
    <location>
        <begin position="237"/>
        <end position="245"/>
    </location>
    <ligand>
        <name>ATP</name>
        <dbReference type="ChEBI" id="CHEBI:30616"/>
    </ligand>
</feature>
<gene>
    <name evidence="11" type="primary">pckA1</name>
    <name evidence="10" type="synonym">pckA</name>
    <name evidence="11" type="ORF">GURASL_03200</name>
</gene>
<feature type="binding site" evidence="10">
    <location>
        <position position="286"/>
    </location>
    <ligand>
        <name>ATP</name>
        <dbReference type="ChEBI" id="CHEBI:30616"/>
    </ligand>
</feature>
<dbReference type="NCBIfam" id="TIGR00224">
    <property type="entry name" value="pckA"/>
    <property type="match status" value="1"/>
</dbReference>
<dbReference type="PIRSF" id="PIRSF006294">
    <property type="entry name" value="PEP_crbxkin"/>
    <property type="match status" value="1"/>
</dbReference>
<keyword evidence="8 10" id="KW-0456">Lyase</keyword>
<feature type="binding site" evidence="10">
    <location>
        <position position="201"/>
    </location>
    <ligand>
        <name>Mn(2+)</name>
        <dbReference type="ChEBI" id="CHEBI:29035"/>
    </ligand>
</feature>
<evidence type="ECO:0000256" key="9">
    <source>
        <dbReference type="ARBA" id="ARBA00047371"/>
    </source>
</evidence>
<keyword evidence="7 10" id="KW-0067">ATP-binding</keyword>
<keyword evidence="5 10" id="KW-0547">Nucleotide-binding</keyword>
<comment type="subcellular location">
    <subcellularLocation>
        <location evidence="10">Cytoplasm</location>
    </subcellularLocation>
</comment>
<dbReference type="PANTHER" id="PTHR30031:SF0">
    <property type="entry name" value="PHOSPHOENOLPYRUVATE CARBOXYKINASE (ATP)"/>
    <property type="match status" value="1"/>
</dbReference>
<dbReference type="EMBL" id="AP027151">
    <property type="protein sequence ID" value="BDV41397.1"/>
    <property type="molecule type" value="Genomic_DNA"/>
</dbReference>
<keyword evidence="10" id="KW-0963">Cytoplasm</keyword>
<dbReference type="PROSITE" id="PS00532">
    <property type="entry name" value="PEPCK_ATP"/>
    <property type="match status" value="1"/>
</dbReference>
<evidence type="ECO:0000256" key="8">
    <source>
        <dbReference type="ARBA" id="ARBA00023239"/>
    </source>
</evidence>
<dbReference type="Gene3D" id="3.40.449.10">
    <property type="entry name" value="Phosphoenolpyruvate Carboxykinase, domain 1"/>
    <property type="match status" value="1"/>
</dbReference>
<dbReference type="SUPFAM" id="SSF68923">
    <property type="entry name" value="PEP carboxykinase N-terminal domain"/>
    <property type="match status" value="1"/>
</dbReference>
<dbReference type="InterPro" id="IPR013035">
    <property type="entry name" value="PEP_carboxykinase_C"/>
</dbReference>
<accession>A0ABM8EG54</accession>
<protein>
    <recommendedName>
        <fullName evidence="3 10">Phosphoenolpyruvate carboxykinase (ATP)</fullName>
        <shortName evidence="10">PCK</shortName>
        <shortName evidence="10">PEP carboxykinase</shortName>
        <shortName evidence="10">PEPCK</shortName>
        <ecNumber evidence="3 10">4.1.1.49</ecNumber>
    </recommendedName>
</protein>
<comment type="catalytic activity">
    <reaction evidence="9 10">
        <text>oxaloacetate + ATP = phosphoenolpyruvate + ADP + CO2</text>
        <dbReference type="Rhea" id="RHEA:18617"/>
        <dbReference type="ChEBI" id="CHEBI:16452"/>
        <dbReference type="ChEBI" id="CHEBI:16526"/>
        <dbReference type="ChEBI" id="CHEBI:30616"/>
        <dbReference type="ChEBI" id="CHEBI:58702"/>
        <dbReference type="ChEBI" id="CHEBI:456216"/>
        <dbReference type="EC" id="4.1.1.49"/>
    </reaction>
</comment>
<evidence type="ECO:0000256" key="3">
    <source>
        <dbReference type="ARBA" id="ARBA00012363"/>
    </source>
</evidence>
<comment type="function">
    <text evidence="10">Involved in the gluconeogenesis. Catalyzes the conversion of oxaloacetate (OAA) to phosphoenolpyruvate (PEP) through direct phosphoryl transfer between the nucleoside triphosphate and OAA.</text>
</comment>
<comment type="similarity">
    <text evidence="2 10">Belongs to the phosphoenolpyruvate carboxykinase (ATP) family.</text>
</comment>
<evidence type="ECO:0000256" key="6">
    <source>
        <dbReference type="ARBA" id="ARBA00022793"/>
    </source>
</evidence>
<evidence type="ECO:0000256" key="4">
    <source>
        <dbReference type="ARBA" id="ARBA00022432"/>
    </source>
</evidence>
<dbReference type="CDD" id="cd00484">
    <property type="entry name" value="PEPCK_ATP"/>
    <property type="match status" value="1"/>
</dbReference>
<evidence type="ECO:0000256" key="7">
    <source>
        <dbReference type="ARBA" id="ARBA00022840"/>
    </source>
</evidence>
<comment type="caution">
    <text evidence="10">Lacks conserved residue(s) required for the propagation of feature annotation.</text>
</comment>
<evidence type="ECO:0000256" key="1">
    <source>
        <dbReference type="ARBA" id="ARBA00004742"/>
    </source>
</evidence>
<feature type="binding site" evidence="10">
    <location>
        <position position="60"/>
    </location>
    <ligand>
        <name>substrate</name>
    </ligand>
</feature>
<keyword evidence="4 10" id="KW-0312">Gluconeogenesis</keyword>
<keyword evidence="6 10" id="KW-0210">Decarboxylase</keyword>
<keyword evidence="10" id="KW-0464">Manganese</keyword>
<comment type="cofactor">
    <cofactor evidence="10">
        <name>Mn(2+)</name>
        <dbReference type="ChEBI" id="CHEBI:29035"/>
    </cofactor>
    <text evidence="10">Binds 1 Mn(2+) ion per subunit.</text>
</comment>
<comment type="pathway">
    <text evidence="1 10">Carbohydrate biosynthesis; gluconeogenesis.</text>
</comment>
<dbReference type="RefSeq" id="WP_282001380.1">
    <property type="nucleotide sequence ID" value="NZ_AP027151.1"/>
</dbReference>
<dbReference type="InterPro" id="IPR015994">
    <property type="entry name" value="PEPCK_ATP_CS"/>
</dbReference>
<evidence type="ECO:0000256" key="2">
    <source>
        <dbReference type="ARBA" id="ARBA00006052"/>
    </source>
</evidence>
<dbReference type="Pfam" id="PF01293">
    <property type="entry name" value="PEPCK_ATP"/>
    <property type="match status" value="1"/>
</dbReference>
<dbReference type="InterPro" id="IPR008210">
    <property type="entry name" value="PEP_carboxykinase_N"/>
</dbReference>
<dbReference type="InterPro" id="IPR001272">
    <property type="entry name" value="PEP_carboxykinase_ATP"/>
</dbReference>
<evidence type="ECO:0000256" key="10">
    <source>
        <dbReference type="HAMAP-Rule" id="MF_00453"/>
    </source>
</evidence>
<feature type="binding site" evidence="10">
    <location>
        <position position="201"/>
    </location>
    <ligand>
        <name>ATP</name>
        <dbReference type="ChEBI" id="CHEBI:30616"/>
    </ligand>
</feature>
<dbReference type="HAMAP" id="MF_00453">
    <property type="entry name" value="PEPCK_ATP"/>
    <property type="match status" value="1"/>
</dbReference>
<feature type="binding site" evidence="10">
    <location>
        <position position="221"/>
    </location>
    <ligand>
        <name>Mn(2+)</name>
        <dbReference type="ChEBI" id="CHEBI:29035"/>
    </ligand>
</feature>
<keyword evidence="12" id="KW-1185">Reference proteome</keyword>
<dbReference type="NCBIfam" id="NF006821">
    <property type="entry name" value="PRK09344.1-3"/>
    <property type="match status" value="1"/>
</dbReference>
<dbReference type="Gene3D" id="3.90.228.20">
    <property type="match status" value="1"/>
</dbReference>
<feature type="binding site" evidence="10">
    <location>
        <position position="449"/>
    </location>
    <ligand>
        <name>ATP</name>
        <dbReference type="ChEBI" id="CHEBI:30616"/>
    </ligand>
</feature>